<protein>
    <submittedName>
        <fullName evidence="1">Uncharacterized protein</fullName>
    </submittedName>
</protein>
<name>X1VAJ1_9ZZZZ</name>
<dbReference type="AlphaFoldDB" id="X1VAJ1"/>
<feature type="non-terminal residue" evidence="1">
    <location>
        <position position="64"/>
    </location>
</feature>
<sequence>MSTVHSISVFAFENKAKTNFVDGELSYLAGYDNAVVSESWTSVVSGSYNEAIVSSPRKPLYSGC</sequence>
<comment type="caution">
    <text evidence="1">The sequence shown here is derived from an EMBL/GenBank/DDBJ whole genome shotgun (WGS) entry which is preliminary data.</text>
</comment>
<evidence type="ECO:0000313" key="1">
    <source>
        <dbReference type="EMBL" id="GAJ02745.1"/>
    </source>
</evidence>
<accession>X1VAJ1</accession>
<organism evidence="1">
    <name type="scientific">marine sediment metagenome</name>
    <dbReference type="NCBI Taxonomy" id="412755"/>
    <lineage>
        <taxon>unclassified sequences</taxon>
        <taxon>metagenomes</taxon>
        <taxon>ecological metagenomes</taxon>
    </lineage>
</organism>
<gene>
    <name evidence="1" type="ORF">S12H4_53294</name>
</gene>
<reference evidence="1" key="1">
    <citation type="journal article" date="2014" name="Front. Microbiol.">
        <title>High frequency of phylogenetically diverse reductive dehalogenase-homologous genes in deep subseafloor sedimentary metagenomes.</title>
        <authorList>
            <person name="Kawai M."/>
            <person name="Futagami T."/>
            <person name="Toyoda A."/>
            <person name="Takaki Y."/>
            <person name="Nishi S."/>
            <person name="Hori S."/>
            <person name="Arai W."/>
            <person name="Tsubouchi T."/>
            <person name="Morono Y."/>
            <person name="Uchiyama I."/>
            <person name="Ito T."/>
            <person name="Fujiyama A."/>
            <person name="Inagaki F."/>
            <person name="Takami H."/>
        </authorList>
    </citation>
    <scope>NUCLEOTIDE SEQUENCE</scope>
    <source>
        <strain evidence="1">Expedition CK06-06</strain>
    </source>
</reference>
<dbReference type="EMBL" id="BARW01033912">
    <property type="protein sequence ID" value="GAJ02745.1"/>
    <property type="molecule type" value="Genomic_DNA"/>
</dbReference>
<proteinExistence type="predicted"/>